<keyword evidence="15" id="KW-1185">Reference proteome</keyword>
<organism evidence="14 15">
    <name type="scientific">Bursaphelenchus okinawaensis</name>
    <dbReference type="NCBI Taxonomy" id="465554"/>
    <lineage>
        <taxon>Eukaryota</taxon>
        <taxon>Metazoa</taxon>
        <taxon>Ecdysozoa</taxon>
        <taxon>Nematoda</taxon>
        <taxon>Chromadorea</taxon>
        <taxon>Rhabditida</taxon>
        <taxon>Tylenchina</taxon>
        <taxon>Tylenchomorpha</taxon>
        <taxon>Aphelenchoidea</taxon>
        <taxon>Aphelenchoididae</taxon>
        <taxon>Bursaphelenchus</taxon>
    </lineage>
</organism>
<dbReference type="Gene3D" id="3.10.580.10">
    <property type="entry name" value="CBS-domain"/>
    <property type="match status" value="1"/>
</dbReference>
<evidence type="ECO:0000256" key="1">
    <source>
        <dbReference type="ARBA" id="ARBA00004141"/>
    </source>
</evidence>
<dbReference type="InterPro" id="IPR046342">
    <property type="entry name" value="CBS_dom_sf"/>
</dbReference>
<dbReference type="EMBL" id="CAJFDH010000006">
    <property type="protein sequence ID" value="CAD5228412.1"/>
    <property type="molecule type" value="Genomic_DNA"/>
</dbReference>
<dbReference type="OrthoDB" id="5353557at2759"/>
<dbReference type="PANTHER" id="PTHR12064:SF4">
    <property type="entry name" value="METAL TRANSPORTER CNNM-4"/>
    <property type="match status" value="1"/>
</dbReference>
<accession>A0A811LL67</accession>
<evidence type="ECO:0000256" key="8">
    <source>
        <dbReference type="PROSITE-ProRule" id="PRU00703"/>
    </source>
</evidence>
<evidence type="ECO:0000256" key="7">
    <source>
        <dbReference type="ARBA" id="ARBA00023136"/>
    </source>
</evidence>
<dbReference type="GO" id="GO:0006811">
    <property type="term" value="P:monoatomic ion transport"/>
    <property type="evidence" value="ECO:0007669"/>
    <property type="project" value="UniProtKB-KW"/>
</dbReference>
<keyword evidence="6" id="KW-0406">Ion transport</keyword>
<dbReference type="AlphaFoldDB" id="A0A811LL67"/>
<dbReference type="InterPro" id="IPR044751">
    <property type="entry name" value="Ion_transp-like_CBS"/>
</dbReference>
<feature type="transmembrane region" description="Helical" evidence="10">
    <location>
        <begin position="230"/>
        <end position="250"/>
    </location>
</feature>
<evidence type="ECO:0008006" key="16">
    <source>
        <dbReference type="Google" id="ProtNLM"/>
    </source>
</evidence>
<evidence type="ECO:0000313" key="15">
    <source>
        <dbReference type="Proteomes" id="UP000614601"/>
    </source>
</evidence>
<dbReference type="Proteomes" id="UP000783686">
    <property type="component" value="Unassembled WGS sequence"/>
</dbReference>
<keyword evidence="6" id="KW-0813">Transport</keyword>
<dbReference type="InterPro" id="IPR002550">
    <property type="entry name" value="CNNM"/>
</dbReference>
<dbReference type="Proteomes" id="UP000614601">
    <property type="component" value="Unassembled WGS sequence"/>
</dbReference>
<reference evidence="14" key="1">
    <citation type="submission" date="2020-09" db="EMBL/GenBank/DDBJ databases">
        <authorList>
            <person name="Kikuchi T."/>
        </authorList>
    </citation>
    <scope>NUCLEOTIDE SEQUENCE</scope>
    <source>
        <strain evidence="14">SH1</strain>
    </source>
</reference>
<dbReference type="GO" id="GO:0008340">
    <property type="term" value="P:determination of adult lifespan"/>
    <property type="evidence" value="ECO:0007669"/>
    <property type="project" value="UniProtKB-ARBA"/>
</dbReference>
<evidence type="ECO:0000313" key="14">
    <source>
        <dbReference type="EMBL" id="CAD5228412.1"/>
    </source>
</evidence>
<dbReference type="GO" id="GO:0022857">
    <property type="term" value="F:transmembrane transporter activity"/>
    <property type="evidence" value="ECO:0007669"/>
    <property type="project" value="TreeGrafter"/>
</dbReference>
<keyword evidence="5 9" id="KW-1133">Transmembrane helix</keyword>
<dbReference type="SUPFAM" id="SSF54631">
    <property type="entry name" value="CBS-domain pair"/>
    <property type="match status" value="1"/>
</dbReference>
<keyword evidence="7 9" id="KW-0472">Membrane</keyword>
<keyword evidence="4" id="KW-0677">Repeat</keyword>
<keyword evidence="3 9" id="KW-0812">Transmembrane</keyword>
<evidence type="ECO:0000256" key="4">
    <source>
        <dbReference type="ARBA" id="ARBA00022737"/>
    </source>
</evidence>
<dbReference type="GO" id="GO:0010960">
    <property type="term" value="P:magnesium ion homeostasis"/>
    <property type="evidence" value="ECO:0007669"/>
    <property type="project" value="InterPro"/>
</dbReference>
<gene>
    <name evidence="14" type="ORF">BOKJ2_LOCUS12665</name>
</gene>
<dbReference type="CDD" id="cd04590">
    <property type="entry name" value="CBS_pair_CorC_HlyC_assoc"/>
    <property type="match status" value="1"/>
</dbReference>
<feature type="chain" id="PRO_5036408543" description="CNNM transmembrane domain-containing protein" evidence="11">
    <location>
        <begin position="19"/>
        <end position="515"/>
    </location>
</feature>
<dbReference type="PROSITE" id="PS51371">
    <property type="entry name" value="CBS"/>
    <property type="match status" value="1"/>
</dbReference>
<comment type="caution">
    <text evidence="14">The sequence shown here is derived from an EMBL/GenBank/DDBJ whole genome shotgun (WGS) entry which is preliminary data.</text>
</comment>
<comment type="subcellular location">
    <subcellularLocation>
        <location evidence="1">Membrane</location>
        <topology evidence="1">Multi-pass membrane protein</topology>
    </subcellularLocation>
</comment>
<dbReference type="InterPro" id="IPR045095">
    <property type="entry name" value="ACDP"/>
</dbReference>
<dbReference type="Pfam" id="PF01595">
    <property type="entry name" value="CNNM"/>
    <property type="match status" value="1"/>
</dbReference>
<evidence type="ECO:0000256" key="2">
    <source>
        <dbReference type="ARBA" id="ARBA00010484"/>
    </source>
</evidence>
<evidence type="ECO:0000256" key="11">
    <source>
        <dbReference type="SAM" id="SignalP"/>
    </source>
</evidence>
<protein>
    <recommendedName>
        <fullName evidence="16">CNNM transmembrane domain-containing protein</fullName>
    </recommendedName>
</protein>
<feature type="transmembrane region" description="Helical" evidence="10">
    <location>
        <begin position="262"/>
        <end position="282"/>
    </location>
</feature>
<feature type="signal peptide" evidence="11">
    <location>
        <begin position="1"/>
        <end position="18"/>
    </location>
</feature>
<dbReference type="PROSITE" id="PS51846">
    <property type="entry name" value="CNNM"/>
    <property type="match status" value="1"/>
</dbReference>
<feature type="transmembrane region" description="Helical" evidence="10">
    <location>
        <begin position="198"/>
        <end position="218"/>
    </location>
</feature>
<evidence type="ECO:0000259" key="13">
    <source>
        <dbReference type="PROSITE" id="PS51846"/>
    </source>
</evidence>
<evidence type="ECO:0000256" key="10">
    <source>
        <dbReference type="SAM" id="Phobius"/>
    </source>
</evidence>
<feature type="domain" description="CBS" evidence="12">
    <location>
        <begin position="411"/>
        <end position="475"/>
    </location>
</feature>
<sequence>MRCGWLLLLFFNFRSSCSESNESFFGLRAEHEDYFKNDFILYKEDAESKFMFFAENADQVTNLSFVTLSEYCDANSTNKIEANFISRNTTRFVASAKLRPFEVPYKACLTFLLDEQPFVISADEFRVYQYNYSQLYMNYYLQFTLIGCLLLLSGYFSGINISIFSLSIYHLRLLSSCSEPKMAAYAKNILPLRKQANLLLSTLVLGNVAVNNVLTLLIDNTIEYYVDADSKYIFSIPVTLCLIMTFGEIIPQAIGIKYCLQVVSGTRHITIFFFVLFFPVAWPISKVLDLLVGETGRNIYNCEELKTLVQYHHDRQQDQSVSMKLLELVVGAYKLPENKIKDVMTPMDKVYMLDENTLMTDAVCREIHQRGHTRVPLYSGSRNMITSILNVKDLAAFLPNCKIRLGFFAKMFHRNLQIRFVLDEMNLMKLLRLMKRGHPMVFVLQFNSDLKDYEIAGLITVEDIIEEVIGEINDEKDARRKSQQHKVKIDKTSSTTNVKVPVAKPSAVFDKDFKE</sequence>
<feature type="transmembrane region" description="Helical" evidence="10">
    <location>
        <begin position="139"/>
        <end position="166"/>
    </location>
</feature>
<feature type="domain" description="CNNM transmembrane" evidence="13">
    <location>
        <begin position="135"/>
        <end position="321"/>
    </location>
</feature>
<evidence type="ECO:0000256" key="9">
    <source>
        <dbReference type="PROSITE-ProRule" id="PRU01193"/>
    </source>
</evidence>
<evidence type="ECO:0000256" key="5">
    <source>
        <dbReference type="ARBA" id="ARBA00022989"/>
    </source>
</evidence>
<proteinExistence type="inferred from homology"/>
<dbReference type="InterPro" id="IPR000644">
    <property type="entry name" value="CBS_dom"/>
</dbReference>
<evidence type="ECO:0000259" key="12">
    <source>
        <dbReference type="PROSITE" id="PS51371"/>
    </source>
</evidence>
<dbReference type="PANTHER" id="PTHR12064">
    <property type="entry name" value="METAL TRANSPORTER CNNM"/>
    <property type="match status" value="1"/>
</dbReference>
<evidence type="ECO:0000256" key="3">
    <source>
        <dbReference type="ARBA" id="ARBA00022692"/>
    </source>
</evidence>
<keyword evidence="8" id="KW-0129">CBS domain</keyword>
<keyword evidence="11" id="KW-0732">Signal</keyword>
<name>A0A811LL67_9BILA</name>
<dbReference type="GO" id="GO:0005886">
    <property type="term" value="C:plasma membrane"/>
    <property type="evidence" value="ECO:0007669"/>
    <property type="project" value="TreeGrafter"/>
</dbReference>
<evidence type="ECO:0000256" key="6">
    <source>
        <dbReference type="ARBA" id="ARBA00023065"/>
    </source>
</evidence>
<dbReference type="EMBL" id="CAJFCW020000006">
    <property type="protein sequence ID" value="CAG9124440.1"/>
    <property type="molecule type" value="Genomic_DNA"/>
</dbReference>
<comment type="similarity">
    <text evidence="2">Belongs to the ACDP family.</text>
</comment>
<dbReference type="GO" id="GO:1905941">
    <property type="term" value="P:positive regulation of gonad development"/>
    <property type="evidence" value="ECO:0007669"/>
    <property type="project" value="UniProtKB-ARBA"/>
</dbReference>